<dbReference type="FunFam" id="3.10.50.40:FF:000001">
    <property type="entry name" value="Trigger factor"/>
    <property type="match status" value="1"/>
</dbReference>
<dbReference type="RefSeq" id="WP_046493714.1">
    <property type="nucleotide sequence ID" value="NZ_CP016303.1"/>
</dbReference>
<dbReference type="InterPro" id="IPR037041">
    <property type="entry name" value="Trigger_fac_C_sf"/>
</dbReference>
<dbReference type="GO" id="GO:0043335">
    <property type="term" value="P:protein unfolding"/>
    <property type="evidence" value="ECO:0007669"/>
    <property type="project" value="TreeGrafter"/>
</dbReference>
<dbReference type="SUPFAM" id="SSF102735">
    <property type="entry name" value="Trigger factor ribosome-binding domain"/>
    <property type="match status" value="1"/>
</dbReference>
<evidence type="ECO:0000256" key="3">
    <source>
        <dbReference type="ARBA" id="ARBA00013194"/>
    </source>
</evidence>
<keyword evidence="9 11" id="KW-0131">Cell cycle</keyword>
<dbReference type="GO" id="GO:0003755">
    <property type="term" value="F:peptidyl-prolyl cis-trans isomerase activity"/>
    <property type="evidence" value="ECO:0007669"/>
    <property type="project" value="UniProtKB-UniRule"/>
</dbReference>
<evidence type="ECO:0000256" key="13">
    <source>
        <dbReference type="RuleBase" id="RU003914"/>
    </source>
</evidence>
<comment type="function">
    <text evidence="11">Involved in protein export. Acts as a chaperone by maintaining the newly synthesized protein in an open conformation. Functions as a peptidyl-prolyl cis-trans isomerase.</text>
</comment>
<dbReference type="GO" id="GO:0044183">
    <property type="term" value="F:protein folding chaperone"/>
    <property type="evidence" value="ECO:0007669"/>
    <property type="project" value="TreeGrafter"/>
</dbReference>
<evidence type="ECO:0000256" key="1">
    <source>
        <dbReference type="ARBA" id="ARBA00000971"/>
    </source>
</evidence>
<keyword evidence="8 11" id="KW-0413">Isomerase</keyword>
<dbReference type="GO" id="GO:0051083">
    <property type="term" value="P:'de novo' cotranslational protein folding"/>
    <property type="evidence" value="ECO:0007669"/>
    <property type="project" value="TreeGrafter"/>
</dbReference>
<dbReference type="InterPro" id="IPR008880">
    <property type="entry name" value="Trigger_fac_C"/>
</dbReference>
<dbReference type="SUPFAM" id="SSF109998">
    <property type="entry name" value="Triger factor/SurA peptide-binding domain-like"/>
    <property type="match status" value="1"/>
</dbReference>
<dbReference type="PIRSF" id="PIRSF003095">
    <property type="entry name" value="Trigger_factor"/>
    <property type="match status" value="1"/>
</dbReference>
<dbReference type="SUPFAM" id="SSF54534">
    <property type="entry name" value="FKBP-like"/>
    <property type="match status" value="1"/>
</dbReference>
<evidence type="ECO:0000256" key="9">
    <source>
        <dbReference type="ARBA" id="ARBA00023306"/>
    </source>
</evidence>
<evidence type="ECO:0000256" key="7">
    <source>
        <dbReference type="ARBA" id="ARBA00023186"/>
    </source>
</evidence>
<evidence type="ECO:0000256" key="12">
    <source>
        <dbReference type="PROSITE-ProRule" id="PRU00277"/>
    </source>
</evidence>
<dbReference type="PROSITE" id="PS50059">
    <property type="entry name" value="FKBP_PPIASE"/>
    <property type="match status" value="1"/>
</dbReference>
<evidence type="ECO:0000256" key="10">
    <source>
        <dbReference type="ARBA" id="ARBA00029986"/>
    </source>
</evidence>
<gene>
    <name evidence="11" type="primary">tig</name>
    <name evidence="14" type="ORF">BA171_05510</name>
</gene>
<keyword evidence="11" id="KW-0963">Cytoplasm</keyword>
<evidence type="ECO:0000256" key="6">
    <source>
        <dbReference type="ARBA" id="ARBA00023110"/>
    </source>
</evidence>
<evidence type="ECO:0000256" key="8">
    <source>
        <dbReference type="ARBA" id="ARBA00023235"/>
    </source>
</evidence>
<dbReference type="GO" id="GO:0043022">
    <property type="term" value="F:ribosome binding"/>
    <property type="evidence" value="ECO:0007669"/>
    <property type="project" value="TreeGrafter"/>
</dbReference>
<dbReference type="AlphaFoldDB" id="A0A249DY91"/>
<name>A0A249DY91_9ENTR</name>
<dbReference type="HAMAP" id="MF_00303">
    <property type="entry name" value="Trigger_factor_Tig"/>
    <property type="match status" value="1"/>
</dbReference>
<reference evidence="15" key="1">
    <citation type="submission" date="2016-06" db="EMBL/GenBank/DDBJ databases">
        <authorList>
            <person name="Chen W."/>
            <person name="Hasegawa D.K."/>
        </authorList>
    </citation>
    <scope>NUCLEOTIDE SEQUENCE [LARGE SCALE GENOMIC DNA]</scope>
    <source>
        <strain evidence="15">MEAM1</strain>
    </source>
</reference>
<evidence type="ECO:0000256" key="2">
    <source>
        <dbReference type="ARBA" id="ARBA00005464"/>
    </source>
</evidence>
<dbReference type="InterPro" id="IPR001179">
    <property type="entry name" value="PPIase_FKBP_dom"/>
</dbReference>
<keyword evidence="6 11" id="KW-0697">Rotamase</keyword>
<organism evidence="14 15">
    <name type="scientific">Candidatus Hamiltonella defensa</name>
    <name type="common">Bemisia tabaci</name>
    <dbReference type="NCBI Taxonomy" id="672795"/>
    <lineage>
        <taxon>Bacteria</taxon>
        <taxon>Pseudomonadati</taxon>
        <taxon>Pseudomonadota</taxon>
        <taxon>Gammaproteobacteria</taxon>
        <taxon>Enterobacterales</taxon>
        <taxon>Enterobacteriaceae</taxon>
        <taxon>aphid secondary symbionts</taxon>
        <taxon>Candidatus Williamhamiltonella</taxon>
    </lineage>
</organism>
<dbReference type="Gene3D" id="3.10.50.40">
    <property type="match status" value="1"/>
</dbReference>
<dbReference type="InterPro" id="IPR046357">
    <property type="entry name" value="PPIase_dom_sf"/>
</dbReference>
<dbReference type="EC" id="5.2.1.8" evidence="3 11"/>
<evidence type="ECO:0000256" key="5">
    <source>
        <dbReference type="ARBA" id="ARBA00022618"/>
    </source>
</evidence>
<comment type="similarity">
    <text evidence="2 11 13">Belongs to the FKBP-type PPIase family. Tig subfamily.</text>
</comment>
<dbReference type="InterPro" id="IPR036611">
    <property type="entry name" value="Trigger_fac_ribosome-bd_sf"/>
</dbReference>
<comment type="domain">
    <text evidence="11">Consists of 3 domains; the N-terminus binds the ribosome, the middle domain has PPIase activity, while the C-terminus has intrinsic chaperone activity on its own.</text>
</comment>
<proteinExistence type="inferred from homology"/>
<dbReference type="GO" id="GO:0051301">
    <property type="term" value="P:cell division"/>
    <property type="evidence" value="ECO:0007669"/>
    <property type="project" value="UniProtKB-KW"/>
</dbReference>
<keyword evidence="5 11" id="KW-0132">Cell division</keyword>
<dbReference type="GO" id="GO:0005737">
    <property type="term" value="C:cytoplasm"/>
    <property type="evidence" value="ECO:0007669"/>
    <property type="project" value="UniProtKB-SubCell"/>
</dbReference>
<dbReference type="GO" id="GO:0015031">
    <property type="term" value="P:protein transport"/>
    <property type="evidence" value="ECO:0007669"/>
    <property type="project" value="UniProtKB-UniRule"/>
</dbReference>
<comment type="subcellular location">
    <subcellularLocation>
        <location evidence="11">Cytoplasm</location>
    </subcellularLocation>
    <text evidence="11">About half TF is bound to the ribosome near the polypeptide exit tunnel while the other half is free in the cytoplasm.</text>
</comment>
<evidence type="ECO:0000313" key="14">
    <source>
        <dbReference type="EMBL" id="ASX26516.1"/>
    </source>
</evidence>
<evidence type="ECO:0000256" key="11">
    <source>
        <dbReference type="HAMAP-Rule" id="MF_00303"/>
    </source>
</evidence>
<dbReference type="PANTHER" id="PTHR30560">
    <property type="entry name" value="TRIGGER FACTOR CHAPERONE AND PEPTIDYL-PROLYL CIS/TRANS ISOMERASE"/>
    <property type="match status" value="1"/>
</dbReference>
<dbReference type="Gene3D" id="1.10.3120.10">
    <property type="entry name" value="Trigger factor, C-terminal domain"/>
    <property type="match status" value="1"/>
</dbReference>
<dbReference type="InterPro" id="IPR027304">
    <property type="entry name" value="Trigger_fact/SurA_dom_sf"/>
</dbReference>
<dbReference type="EMBL" id="CP016303">
    <property type="protein sequence ID" value="ASX26516.1"/>
    <property type="molecule type" value="Genomic_DNA"/>
</dbReference>
<dbReference type="Pfam" id="PF00254">
    <property type="entry name" value="FKBP_C"/>
    <property type="match status" value="1"/>
</dbReference>
<dbReference type="InterPro" id="IPR005215">
    <property type="entry name" value="Trig_fac"/>
</dbReference>
<dbReference type="NCBIfam" id="TIGR00115">
    <property type="entry name" value="tig"/>
    <property type="match status" value="1"/>
</dbReference>
<accession>A0A249DY91</accession>
<evidence type="ECO:0000256" key="4">
    <source>
        <dbReference type="ARBA" id="ARBA00016902"/>
    </source>
</evidence>
<evidence type="ECO:0000313" key="15">
    <source>
        <dbReference type="Proteomes" id="UP000216438"/>
    </source>
</evidence>
<keyword evidence="7 11" id="KW-0143">Chaperone</keyword>
<dbReference type="Proteomes" id="UP000216438">
    <property type="component" value="Chromosome"/>
</dbReference>
<dbReference type="Pfam" id="PF05697">
    <property type="entry name" value="Trigger_N"/>
    <property type="match status" value="1"/>
</dbReference>
<protein>
    <recommendedName>
        <fullName evidence="4 11">Trigger factor</fullName>
        <shortName evidence="11">TF</shortName>
        <ecNumber evidence="3 11">5.2.1.8</ecNumber>
    </recommendedName>
    <alternativeName>
        <fullName evidence="10 11">PPIase</fullName>
    </alternativeName>
</protein>
<dbReference type="PANTHER" id="PTHR30560:SF3">
    <property type="entry name" value="TRIGGER FACTOR-LIKE PROTEIN TIG, CHLOROPLASTIC"/>
    <property type="match status" value="1"/>
</dbReference>
<comment type="catalytic activity">
    <reaction evidence="1 11 12">
        <text>[protein]-peptidylproline (omega=180) = [protein]-peptidylproline (omega=0)</text>
        <dbReference type="Rhea" id="RHEA:16237"/>
        <dbReference type="Rhea" id="RHEA-COMP:10747"/>
        <dbReference type="Rhea" id="RHEA-COMP:10748"/>
        <dbReference type="ChEBI" id="CHEBI:83833"/>
        <dbReference type="ChEBI" id="CHEBI:83834"/>
        <dbReference type="EC" id="5.2.1.8"/>
    </reaction>
</comment>
<dbReference type="Pfam" id="PF05698">
    <property type="entry name" value="Trigger_C"/>
    <property type="match status" value="1"/>
</dbReference>
<reference evidence="14 15" key="2">
    <citation type="submission" date="2017-09" db="EMBL/GenBank/DDBJ databases">
        <title>The genome of whitefly Bemisia tabaci, a global crop pest, provides novel insights into virus transmission, host adaptation and insecticide resistance.</title>
        <authorList>
            <person name="Kaur N."/>
            <person name="Kliot A."/>
            <person name="Pinheiro P.V."/>
            <person name="Luan J."/>
            <person name="Zheng Y."/>
            <person name="Liu W."/>
            <person name="Sun H."/>
            <person name="Yang X."/>
            <person name="Xu Y."/>
            <person name="Luo Y."/>
            <person name="Kruse A."/>
            <person name="Fisher T.W."/>
            <person name="Nelson D.R."/>
            <person name="Elimelech M."/>
            <person name="MacCoss M."/>
            <person name="Johnson R."/>
            <person name="Cohen E."/>
            <person name="Hunter W.B."/>
            <person name="Brown J.K."/>
            <person name="Jander G."/>
            <person name="Cilia M."/>
            <person name="Douglas A.E."/>
            <person name="Ghanim M."/>
            <person name="Simmons A.M."/>
            <person name="Wintermantel W.M."/>
            <person name="Ling K.-S."/>
            <person name="Fei Z."/>
        </authorList>
    </citation>
    <scope>NUCLEOTIDE SEQUENCE [LARGE SCALE GENOMIC DNA]</scope>
    <source>
        <strain evidence="14 15">MEAM1</strain>
    </source>
</reference>
<dbReference type="Gene3D" id="3.30.70.1050">
    <property type="entry name" value="Trigger factor ribosome-binding domain"/>
    <property type="match status" value="1"/>
</dbReference>
<sequence>MQVLVETTEDLKKRATITLFSDDIEKAIKDKVVKTAKTVKMDGFRKGKVPINLIEQRYGESIQQDVLIDFMQDHFSKTILQEKLNLAGRPQYLPGKYIKNENYTYSVEFEVYPEIKLKDLELIEVEKPIVSLNDDDIDNMLEKLRHQKKTWQEIPDLPAEMGDRVTLDFTGSVDGEKFEGGTASDFVMNLGEGNMIPGFEEGIVGHKMSEEFNITLTFPDEYHSESLKGKESQFLIHLKKIEKFQLPEINEEFIKNFNLPEESSIEALRAEIRKNMQRELTKAIRKRIKEQTITSLCDLNKTKVPLSLIEEEIDALRTKAASYSDKKDIIKELPRSVFAEKAESRVLVGLLLTEVIDQNKLTVDENKVQVFLEEIAEAYENPKETIEFYKNNKKLMNNIYNLALEEEAIQVLLKNAKITEKPISFSEFMKQIHETDTANG</sequence>
<dbReference type="OrthoDB" id="9767721at2"/>
<dbReference type="InterPro" id="IPR008881">
    <property type="entry name" value="Trigger_fac_ribosome-bd_bac"/>
</dbReference>